<name>A0A7C1K2X3_THERO</name>
<evidence type="ECO:0008006" key="2">
    <source>
        <dbReference type="Google" id="ProtNLM"/>
    </source>
</evidence>
<accession>A0A7C1K2X3</accession>
<sequence length="223" mass="23932">MPTDLWAWLSLAGLGLFHGLNPAMGWLFAVALGLQEQRLSAVLAALPPIVLGHTAAIALTALLIAALGIVIPTSILLTATGAVLVLFTAWRIWRRFRHPRTRFRATKYELALWSFFMASAHGAGLMIAPLLVAILNSRSTALRASGHTAHAEAFTHSVGLALAAVLVHSGALYATMTIVAVIVYRELGLELLRRAWINVDLIWIAVLGLTALLTLLLGLRGLV</sequence>
<evidence type="ECO:0000313" key="1">
    <source>
        <dbReference type="EMBL" id="HEF65871.1"/>
    </source>
</evidence>
<proteinExistence type="predicted"/>
<dbReference type="EMBL" id="DSJL01000011">
    <property type="protein sequence ID" value="HEF65871.1"/>
    <property type="molecule type" value="Genomic_DNA"/>
</dbReference>
<dbReference type="AlphaFoldDB" id="A0A7C1K2X3"/>
<reference evidence="1" key="1">
    <citation type="journal article" date="2020" name="mSystems">
        <title>Genome- and Community-Level Interaction Insights into Carbon Utilization and Element Cycling Functions of Hydrothermarchaeota in Hydrothermal Sediment.</title>
        <authorList>
            <person name="Zhou Z."/>
            <person name="Liu Y."/>
            <person name="Xu W."/>
            <person name="Pan J."/>
            <person name="Luo Z.H."/>
            <person name="Li M."/>
        </authorList>
    </citation>
    <scope>NUCLEOTIDE SEQUENCE [LARGE SCALE GENOMIC DNA]</scope>
    <source>
        <strain evidence="1">SpSt-222</strain>
    </source>
</reference>
<organism evidence="1">
    <name type="scientific">Thermomicrobium roseum</name>
    <dbReference type="NCBI Taxonomy" id="500"/>
    <lineage>
        <taxon>Bacteria</taxon>
        <taxon>Pseudomonadati</taxon>
        <taxon>Thermomicrobiota</taxon>
        <taxon>Thermomicrobia</taxon>
        <taxon>Thermomicrobiales</taxon>
        <taxon>Thermomicrobiaceae</taxon>
        <taxon>Thermomicrobium</taxon>
    </lineage>
</organism>
<comment type="caution">
    <text evidence="1">The sequence shown here is derived from an EMBL/GenBank/DDBJ whole genome shotgun (WGS) entry which is preliminary data.</text>
</comment>
<protein>
    <recommendedName>
        <fullName evidence="2">Arginine/ornithine antiporter ArcD</fullName>
    </recommendedName>
</protein>
<gene>
    <name evidence="1" type="ORF">ENP47_09780</name>
</gene>